<evidence type="ECO:0000313" key="3">
    <source>
        <dbReference type="Proteomes" id="UP000662088"/>
    </source>
</evidence>
<sequence length="146" mass="16976">MNNLIKLLDKNLEYIEHEIIEDTIYISVKSIKEYICCPYCCTPSNKIHSKYKRSFQDLPIQGLKVIIIITNRKMFCKNGDCNHKTFSEKFNFINNKAKKTKRLEREIINVSLNMSSIAASKYLSKNLANVGKSTICTLLKKRYNNT</sequence>
<keyword evidence="3" id="KW-1185">Reference proteome</keyword>
<dbReference type="AlphaFoldDB" id="A0A8I0DL61"/>
<name>A0A8I0DL61_9CLOT</name>
<evidence type="ECO:0000313" key="2">
    <source>
        <dbReference type="EMBL" id="MBC5639833.1"/>
    </source>
</evidence>
<evidence type="ECO:0000259" key="1">
    <source>
        <dbReference type="Pfam" id="PF14690"/>
    </source>
</evidence>
<feature type="domain" description="Transposase IS204/IS1001/IS1096/IS1165 zinc-finger" evidence="1">
    <location>
        <begin position="35"/>
        <end position="78"/>
    </location>
</feature>
<dbReference type="RefSeq" id="WP_186834887.1">
    <property type="nucleotide sequence ID" value="NZ_JACOOQ010000006.1"/>
</dbReference>
<gene>
    <name evidence="2" type="ORF">H8R92_05185</name>
</gene>
<proteinExistence type="predicted"/>
<dbReference type="Pfam" id="PF14690">
    <property type="entry name" value="Zn_ribbon_ISL3"/>
    <property type="match status" value="1"/>
</dbReference>
<reference evidence="2" key="1">
    <citation type="submission" date="2020-08" db="EMBL/GenBank/DDBJ databases">
        <title>Genome public.</title>
        <authorList>
            <person name="Liu C."/>
            <person name="Sun Q."/>
        </authorList>
    </citation>
    <scope>NUCLEOTIDE SEQUENCE</scope>
    <source>
        <strain evidence="2">NSJ-42</strain>
    </source>
</reference>
<protein>
    <submittedName>
        <fullName evidence="2">Transposase family protein</fullName>
    </submittedName>
</protein>
<organism evidence="2 3">
    <name type="scientific">Clostridium lentum</name>
    <dbReference type="NCBI Taxonomy" id="2763037"/>
    <lineage>
        <taxon>Bacteria</taxon>
        <taxon>Bacillati</taxon>
        <taxon>Bacillota</taxon>
        <taxon>Clostridia</taxon>
        <taxon>Eubacteriales</taxon>
        <taxon>Clostridiaceae</taxon>
        <taxon>Clostridium</taxon>
    </lineage>
</organism>
<dbReference type="EMBL" id="JACOOQ010000006">
    <property type="protein sequence ID" value="MBC5639833.1"/>
    <property type="molecule type" value="Genomic_DNA"/>
</dbReference>
<dbReference type="InterPro" id="IPR029261">
    <property type="entry name" value="Transposase_Znf"/>
</dbReference>
<accession>A0A8I0DL61</accession>
<comment type="caution">
    <text evidence="2">The sequence shown here is derived from an EMBL/GenBank/DDBJ whole genome shotgun (WGS) entry which is preliminary data.</text>
</comment>
<dbReference type="Proteomes" id="UP000662088">
    <property type="component" value="Unassembled WGS sequence"/>
</dbReference>